<comment type="caution">
    <text evidence="2">The sequence shown here is derived from an EMBL/GenBank/DDBJ whole genome shotgun (WGS) entry which is preliminary data.</text>
</comment>
<keyword evidence="3" id="KW-1185">Reference proteome</keyword>
<reference evidence="3" key="1">
    <citation type="journal article" date="2019" name="Int. J. Syst. Evol. Microbiol.">
        <title>The Global Catalogue of Microorganisms (GCM) 10K type strain sequencing project: providing services to taxonomists for standard genome sequencing and annotation.</title>
        <authorList>
            <consortium name="The Broad Institute Genomics Platform"/>
            <consortium name="The Broad Institute Genome Sequencing Center for Infectious Disease"/>
            <person name="Wu L."/>
            <person name="Ma J."/>
        </authorList>
    </citation>
    <scope>NUCLEOTIDE SEQUENCE [LARGE SCALE GENOMIC DNA]</scope>
    <source>
        <strain evidence="3">CGMCC 4.1469</strain>
    </source>
</reference>
<sequence>MKKTSSLPRLLCLSLALAWIQGAQASTVFWGSNFNDNLFNSAGDILDETYSFEIGTFTGGFTPTYQNVDQWEANWHVIDRVFAPDSNGWNPLPIPDGQFFVATVDLNPDGTSSSSDANPGDTFTMGDTVYLWAYNSKSIVPSSEWALVTDGSPVGDQADDWIIPDPSNTSGSFVWQLTDANSAIIGGANGVQGPGTYSTTPGVFSLQTAVVPEPGSALLLLAAAAAHLTRRTRRA</sequence>
<protein>
    <submittedName>
        <fullName evidence="2">PEP-CTERM sorting domain-containing protein</fullName>
    </submittedName>
</protein>
<dbReference type="Proteomes" id="UP001596052">
    <property type="component" value="Unassembled WGS sequence"/>
</dbReference>
<gene>
    <name evidence="2" type="ORF">ACFQDI_02085</name>
</gene>
<keyword evidence="1" id="KW-0732">Signal</keyword>
<evidence type="ECO:0000313" key="2">
    <source>
        <dbReference type="EMBL" id="MFC5453631.1"/>
    </source>
</evidence>
<organism evidence="2 3">
    <name type="scientific">Prosthecobacter fluviatilis</name>
    <dbReference type="NCBI Taxonomy" id="445931"/>
    <lineage>
        <taxon>Bacteria</taxon>
        <taxon>Pseudomonadati</taxon>
        <taxon>Verrucomicrobiota</taxon>
        <taxon>Verrucomicrobiia</taxon>
        <taxon>Verrucomicrobiales</taxon>
        <taxon>Verrucomicrobiaceae</taxon>
        <taxon>Prosthecobacter</taxon>
    </lineage>
</organism>
<dbReference type="InterPro" id="IPR013424">
    <property type="entry name" value="Ice-binding_C"/>
</dbReference>
<evidence type="ECO:0000313" key="3">
    <source>
        <dbReference type="Proteomes" id="UP001596052"/>
    </source>
</evidence>
<dbReference type="RefSeq" id="WP_377162890.1">
    <property type="nucleotide sequence ID" value="NZ_JBHSMQ010000001.1"/>
</dbReference>
<accession>A0ABW0KM05</accession>
<proteinExistence type="predicted"/>
<feature type="chain" id="PRO_5046989652" evidence="1">
    <location>
        <begin position="26"/>
        <end position="235"/>
    </location>
</feature>
<name>A0ABW0KM05_9BACT</name>
<evidence type="ECO:0000256" key="1">
    <source>
        <dbReference type="SAM" id="SignalP"/>
    </source>
</evidence>
<feature type="signal peptide" evidence="1">
    <location>
        <begin position="1"/>
        <end position="25"/>
    </location>
</feature>
<dbReference type="NCBIfam" id="TIGR02595">
    <property type="entry name" value="PEP_CTERM"/>
    <property type="match status" value="1"/>
</dbReference>
<dbReference type="EMBL" id="JBHSMQ010000001">
    <property type="protein sequence ID" value="MFC5453631.1"/>
    <property type="molecule type" value="Genomic_DNA"/>
</dbReference>